<evidence type="ECO:0000256" key="1">
    <source>
        <dbReference type="ARBA" id="ARBA00004651"/>
    </source>
</evidence>
<evidence type="ECO:0000256" key="2">
    <source>
        <dbReference type="ARBA" id="ARBA00022475"/>
    </source>
</evidence>
<dbReference type="PANTHER" id="PTHR12677:SF55">
    <property type="entry name" value="UNDECAPRENYL PHOSPHATE TRANSPORTER SAOUHSC_00901-RELATED"/>
    <property type="match status" value="1"/>
</dbReference>
<dbReference type="RefSeq" id="WP_094922216.1">
    <property type="nucleotide sequence ID" value="NZ_NPIA01000002.1"/>
</dbReference>
<evidence type="ECO:0000313" key="8">
    <source>
        <dbReference type="EMBL" id="OZM57535.1"/>
    </source>
</evidence>
<feature type="transmembrane region" description="Helical" evidence="6">
    <location>
        <begin position="154"/>
        <end position="176"/>
    </location>
</feature>
<evidence type="ECO:0000256" key="3">
    <source>
        <dbReference type="ARBA" id="ARBA00022692"/>
    </source>
</evidence>
<dbReference type="GO" id="GO:0005886">
    <property type="term" value="C:plasma membrane"/>
    <property type="evidence" value="ECO:0007669"/>
    <property type="project" value="UniProtKB-SubCell"/>
</dbReference>
<evidence type="ECO:0000256" key="4">
    <source>
        <dbReference type="ARBA" id="ARBA00022989"/>
    </source>
</evidence>
<name>A0A263BV12_9BACI</name>
<reference evidence="8 9" key="2">
    <citation type="submission" date="2017-09" db="EMBL/GenBank/DDBJ databases">
        <title>Bacillus patelloidae sp. nov., isolated from the intestinal tract of a marine limpet.</title>
        <authorList>
            <person name="Liu R."/>
            <person name="Dong C."/>
            <person name="Shao Z."/>
        </authorList>
    </citation>
    <scope>NUCLEOTIDE SEQUENCE [LARGE SCALE GENOMIC DNA]</scope>
    <source>
        <strain evidence="8 9">SA5d-4</strain>
    </source>
</reference>
<keyword evidence="5 6" id="KW-0472">Membrane</keyword>
<organism evidence="8 9">
    <name type="scientific">Lottiidibacillus patelloidae</name>
    <dbReference type="NCBI Taxonomy" id="2670334"/>
    <lineage>
        <taxon>Bacteria</taxon>
        <taxon>Bacillati</taxon>
        <taxon>Bacillota</taxon>
        <taxon>Bacilli</taxon>
        <taxon>Bacillales</taxon>
        <taxon>Bacillaceae</taxon>
        <taxon>Lottiidibacillus</taxon>
    </lineage>
</organism>
<gene>
    <name evidence="8" type="ORF">CIB95_03965</name>
</gene>
<evidence type="ECO:0000256" key="5">
    <source>
        <dbReference type="ARBA" id="ARBA00023136"/>
    </source>
</evidence>
<keyword evidence="3 6" id="KW-0812">Transmembrane</keyword>
<proteinExistence type="inferred from homology"/>
<reference evidence="9" key="1">
    <citation type="submission" date="2017-08" db="EMBL/GenBank/DDBJ databases">
        <authorList>
            <person name="Huang Z."/>
        </authorList>
    </citation>
    <scope>NUCLEOTIDE SEQUENCE [LARGE SCALE GENOMIC DNA]</scope>
    <source>
        <strain evidence="9">SA5d-4</strain>
    </source>
</reference>
<dbReference type="Proteomes" id="UP000217083">
    <property type="component" value="Unassembled WGS sequence"/>
</dbReference>
<keyword evidence="4 6" id="KW-1133">Transmembrane helix</keyword>
<dbReference type="Pfam" id="PF09335">
    <property type="entry name" value="VTT_dom"/>
    <property type="match status" value="1"/>
</dbReference>
<dbReference type="InterPro" id="IPR032816">
    <property type="entry name" value="VTT_dom"/>
</dbReference>
<comment type="caution">
    <text evidence="8">The sequence shown here is derived from an EMBL/GenBank/DDBJ whole genome shotgun (WGS) entry which is preliminary data.</text>
</comment>
<evidence type="ECO:0000256" key="6">
    <source>
        <dbReference type="RuleBase" id="RU366058"/>
    </source>
</evidence>
<feature type="domain" description="VTT" evidence="7">
    <location>
        <begin position="33"/>
        <end position="150"/>
    </location>
</feature>
<accession>A0A263BV12</accession>
<dbReference type="EMBL" id="NPIA01000002">
    <property type="protein sequence ID" value="OZM57535.1"/>
    <property type="molecule type" value="Genomic_DNA"/>
</dbReference>
<keyword evidence="2 6" id="KW-1003">Cell membrane</keyword>
<evidence type="ECO:0000259" key="7">
    <source>
        <dbReference type="Pfam" id="PF09335"/>
    </source>
</evidence>
<keyword evidence="9" id="KW-1185">Reference proteome</keyword>
<dbReference type="PANTHER" id="PTHR12677">
    <property type="entry name" value="GOLGI APPARATUS MEMBRANE PROTEIN TVP38-RELATED"/>
    <property type="match status" value="1"/>
</dbReference>
<dbReference type="AlphaFoldDB" id="A0A263BV12"/>
<evidence type="ECO:0000313" key="9">
    <source>
        <dbReference type="Proteomes" id="UP000217083"/>
    </source>
</evidence>
<feature type="transmembrane region" description="Helical" evidence="6">
    <location>
        <begin position="15"/>
        <end position="41"/>
    </location>
</feature>
<feature type="transmembrane region" description="Helical" evidence="6">
    <location>
        <begin position="53"/>
        <end position="70"/>
    </location>
</feature>
<comment type="similarity">
    <text evidence="6">Belongs to the TVP38/TMEM64 family.</text>
</comment>
<comment type="subcellular location">
    <subcellularLocation>
        <location evidence="1 6">Cell membrane</location>
        <topology evidence="1 6">Multi-pass membrane protein</topology>
    </subcellularLocation>
</comment>
<comment type="caution">
    <text evidence="6">Lacks conserved residue(s) required for the propagation of feature annotation.</text>
</comment>
<protein>
    <recommendedName>
        <fullName evidence="6">TVP38/TMEM64 family membrane protein</fullName>
    </recommendedName>
</protein>
<sequence length="182" mass="20382">MKEQLFELLVTYKEFAIIISITVNIIIALLAIVPSVFITAVNVTFFGFWEGMWISFIGEAVGAVIAFLAYRKGFNIFSVKSQLKHPKVKLLLSAKGKDAFILILWLRLLPFMPSGLVTMFAALGEVSLVTYFLASSLGKFPATLLEAYSMNEVISFSAEGKVILGIVLVIFMIYYFRKKQMN</sequence>
<dbReference type="InterPro" id="IPR015414">
    <property type="entry name" value="TMEM64"/>
</dbReference>